<comment type="caution">
    <text evidence="1">The sequence shown here is derived from an EMBL/GenBank/DDBJ whole genome shotgun (WGS) entry which is preliminary data.</text>
</comment>
<dbReference type="Proteomes" id="UP000886752">
    <property type="component" value="Unassembled WGS sequence"/>
</dbReference>
<proteinExistence type="predicted"/>
<evidence type="ECO:0000313" key="2">
    <source>
        <dbReference type="Proteomes" id="UP000886752"/>
    </source>
</evidence>
<dbReference type="AlphaFoldDB" id="A0A9D1TNY8"/>
<protein>
    <submittedName>
        <fullName evidence="1">Uncharacterized protein</fullName>
    </submittedName>
</protein>
<organism evidence="1 2">
    <name type="scientific">Candidatus Desulfovibrio intestinipullorum</name>
    <dbReference type="NCBI Taxonomy" id="2838536"/>
    <lineage>
        <taxon>Bacteria</taxon>
        <taxon>Pseudomonadati</taxon>
        <taxon>Thermodesulfobacteriota</taxon>
        <taxon>Desulfovibrionia</taxon>
        <taxon>Desulfovibrionales</taxon>
        <taxon>Desulfovibrionaceae</taxon>
        <taxon>Desulfovibrio</taxon>
    </lineage>
</organism>
<reference evidence="1" key="2">
    <citation type="submission" date="2021-04" db="EMBL/GenBank/DDBJ databases">
        <authorList>
            <person name="Gilroy R."/>
        </authorList>
    </citation>
    <scope>NUCLEOTIDE SEQUENCE</scope>
    <source>
        <strain evidence="1">ChiHecec2B26-446</strain>
    </source>
</reference>
<dbReference type="EMBL" id="DXHV01000033">
    <property type="protein sequence ID" value="HIW00123.1"/>
    <property type="molecule type" value="Genomic_DNA"/>
</dbReference>
<reference evidence="1" key="1">
    <citation type="journal article" date="2021" name="PeerJ">
        <title>Extensive microbial diversity within the chicken gut microbiome revealed by metagenomics and culture.</title>
        <authorList>
            <person name="Gilroy R."/>
            <person name="Ravi A."/>
            <person name="Getino M."/>
            <person name="Pursley I."/>
            <person name="Horton D.L."/>
            <person name="Alikhan N.F."/>
            <person name="Baker D."/>
            <person name="Gharbi K."/>
            <person name="Hall N."/>
            <person name="Watson M."/>
            <person name="Adriaenssens E.M."/>
            <person name="Foster-Nyarko E."/>
            <person name="Jarju S."/>
            <person name="Secka A."/>
            <person name="Antonio M."/>
            <person name="Oren A."/>
            <person name="Chaudhuri R.R."/>
            <person name="La Ragione R."/>
            <person name="Hildebrand F."/>
            <person name="Pallen M.J."/>
        </authorList>
    </citation>
    <scope>NUCLEOTIDE SEQUENCE</scope>
    <source>
        <strain evidence="1">ChiHecec2B26-446</strain>
    </source>
</reference>
<sequence>MKTTNLADKPSGKIGISISNENGTLKLTCSMANSVALGMSDTFVLGAKTVWFAGIYSVHLTLLNKIALRSSAHLVFSKALCTNTTFKKMETIDFHTKKCLNQINVLAQQSTAIAQETTATQQESRTFARKSDLVQQRNEIHAKVDTYAAHVSETLANVTSTHNKLTRTTVTGNRLVTQMNEVAVQLRQSYATLSLNAQRMTTLATSVQQTAGTSIESGSVISK</sequence>
<name>A0A9D1TNY8_9BACT</name>
<accession>A0A9D1TNY8</accession>
<gene>
    <name evidence="1" type="ORF">H9894_02915</name>
</gene>
<evidence type="ECO:0000313" key="1">
    <source>
        <dbReference type="EMBL" id="HIW00123.1"/>
    </source>
</evidence>